<dbReference type="Pfam" id="PF02518">
    <property type="entry name" value="HATPase_c"/>
    <property type="match status" value="1"/>
</dbReference>
<evidence type="ECO:0000256" key="1">
    <source>
        <dbReference type="ARBA" id="ARBA00000085"/>
    </source>
</evidence>
<organism evidence="10 11">
    <name type="scientific">Flavobacterium ichthyis</name>
    <dbReference type="NCBI Taxonomy" id="2698827"/>
    <lineage>
        <taxon>Bacteria</taxon>
        <taxon>Pseudomonadati</taxon>
        <taxon>Bacteroidota</taxon>
        <taxon>Flavobacteriia</taxon>
        <taxon>Flavobacteriales</taxon>
        <taxon>Flavobacteriaceae</taxon>
        <taxon>Flavobacterium</taxon>
    </lineage>
</organism>
<gene>
    <name evidence="10" type="ORF">GV828_02905</name>
</gene>
<evidence type="ECO:0000256" key="7">
    <source>
        <dbReference type="SAM" id="Phobius"/>
    </source>
</evidence>
<dbReference type="EC" id="2.7.13.3" evidence="2"/>
<dbReference type="CDD" id="cd00130">
    <property type="entry name" value="PAS"/>
    <property type="match status" value="1"/>
</dbReference>
<dbReference type="InterPro" id="IPR000014">
    <property type="entry name" value="PAS"/>
</dbReference>
<feature type="transmembrane region" description="Helical" evidence="7">
    <location>
        <begin position="37"/>
        <end position="58"/>
    </location>
</feature>
<sequence>MKTSTKLIAIYLSVGTLWILGSDRLLDYLNLNDDSQFFQTCKGLAFIVISGAIFWKMLKAYERKNEKYFDRLKKISQQLQHSNDKYKVITKITSNVIWEHDYATKEVIWGHQLTEMFGYQQLNQPTNWWVEKIHPEDRERVLNDFKNFISKKEKLWVAEYKFLKEDGTIHYILDRGYALFDKNGNIIKVIGALQDITDRKLHEQQLQTLNEQLKIRNQELADTNAELEQFAYVASHDLQEPLRMVTRFLSEIERKYSDKLDEKGKEYIFYAVDGAKRMRVLILDLLEYSRIGRMEYKIETFPVEEILQDIILLQSINNNSAAITWDKMPIVTQSKTQLIQVFQNLISNALKYCKPEITCKIHISYIDLGHHHQFCVMDNGIGIHPDFFEKVFVIFRRLHGTHDYSGTGIGLAICKKIVETMGGKIWVKSQEGKGSQFYFTITK</sequence>
<dbReference type="InterPro" id="IPR052162">
    <property type="entry name" value="Sensor_kinase/Photoreceptor"/>
</dbReference>
<keyword evidence="4" id="KW-0808">Transferase</keyword>
<dbReference type="Proteomes" id="UP000798602">
    <property type="component" value="Unassembled WGS sequence"/>
</dbReference>
<comment type="caution">
    <text evidence="10">The sequence shown here is derived from an EMBL/GenBank/DDBJ whole genome shotgun (WGS) entry which is preliminary data.</text>
</comment>
<dbReference type="SUPFAM" id="SSF55785">
    <property type="entry name" value="PYP-like sensor domain (PAS domain)"/>
    <property type="match status" value="1"/>
</dbReference>
<keyword evidence="3" id="KW-0597">Phosphoprotein</keyword>
<dbReference type="InterPro" id="IPR005467">
    <property type="entry name" value="His_kinase_dom"/>
</dbReference>
<keyword evidence="5" id="KW-0418">Kinase</keyword>
<evidence type="ECO:0000256" key="3">
    <source>
        <dbReference type="ARBA" id="ARBA00022553"/>
    </source>
</evidence>
<dbReference type="SUPFAM" id="SSF55874">
    <property type="entry name" value="ATPase domain of HSP90 chaperone/DNA topoisomerase II/histidine kinase"/>
    <property type="match status" value="1"/>
</dbReference>
<evidence type="ECO:0000313" key="11">
    <source>
        <dbReference type="Proteomes" id="UP000798602"/>
    </source>
</evidence>
<accession>A0ABW9Z5L8</accession>
<dbReference type="CDD" id="cd00082">
    <property type="entry name" value="HisKA"/>
    <property type="match status" value="1"/>
</dbReference>
<dbReference type="Gene3D" id="3.30.565.10">
    <property type="entry name" value="Histidine kinase-like ATPase, C-terminal domain"/>
    <property type="match status" value="1"/>
</dbReference>
<keyword evidence="7" id="KW-1133">Transmembrane helix</keyword>
<evidence type="ECO:0000256" key="4">
    <source>
        <dbReference type="ARBA" id="ARBA00022679"/>
    </source>
</evidence>
<dbReference type="Gene3D" id="3.30.450.20">
    <property type="entry name" value="PAS domain"/>
    <property type="match status" value="1"/>
</dbReference>
<dbReference type="Pfam" id="PF00512">
    <property type="entry name" value="HisKA"/>
    <property type="match status" value="1"/>
</dbReference>
<dbReference type="InterPro" id="IPR013655">
    <property type="entry name" value="PAS_fold_3"/>
</dbReference>
<dbReference type="SMART" id="SM00388">
    <property type="entry name" value="HisKA"/>
    <property type="match status" value="1"/>
</dbReference>
<keyword evidence="7" id="KW-0812">Transmembrane</keyword>
<evidence type="ECO:0000256" key="6">
    <source>
        <dbReference type="SAM" id="Coils"/>
    </source>
</evidence>
<dbReference type="RefSeq" id="WP_166535962.1">
    <property type="nucleotide sequence ID" value="NZ_JAABLM010000002.1"/>
</dbReference>
<dbReference type="InterPro" id="IPR003661">
    <property type="entry name" value="HisK_dim/P_dom"/>
</dbReference>
<dbReference type="InterPro" id="IPR004358">
    <property type="entry name" value="Sig_transdc_His_kin-like_C"/>
</dbReference>
<keyword evidence="11" id="KW-1185">Reference proteome</keyword>
<keyword evidence="6" id="KW-0175">Coiled coil</keyword>
<dbReference type="InterPro" id="IPR036097">
    <property type="entry name" value="HisK_dim/P_sf"/>
</dbReference>
<dbReference type="PROSITE" id="PS50113">
    <property type="entry name" value="PAC"/>
    <property type="match status" value="1"/>
</dbReference>
<dbReference type="SMART" id="SM00387">
    <property type="entry name" value="HATPase_c"/>
    <property type="match status" value="1"/>
</dbReference>
<name>A0ABW9Z5L8_9FLAO</name>
<dbReference type="PANTHER" id="PTHR43304:SF1">
    <property type="entry name" value="PAC DOMAIN-CONTAINING PROTEIN"/>
    <property type="match status" value="1"/>
</dbReference>
<dbReference type="InterPro" id="IPR003594">
    <property type="entry name" value="HATPase_dom"/>
</dbReference>
<protein>
    <recommendedName>
        <fullName evidence="2">histidine kinase</fullName>
        <ecNumber evidence="2">2.7.13.3</ecNumber>
    </recommendedName>
</protein>
<feature type="coiled-coil region" evidence="6">
    <location>
        <begin position="199"/>
        <end position="230"/>
    </location>
</feature>
<dbReference type="Pfam" id="PF08447">
    <property type="entry name" value="PAS_3"/>
    <property type="match status" value="1"/>
</dbReference>
<dbReference type="NCBIfam" id="TIGR00229">
    <property type="entry name" value="sensory_box"/>
    <property type="match status" value="1"/>
</dbReference>
<feature type="domain" description="Histidine kinase" evidence="8">
    <location>
        <begin position="233"/>
        <end position="443"/>
    </location>
</feature>
<evidence type="ECO:0000259" key="8">
    <source>
        <dbReference type="PROSITE" id="PS50109"/>
    </source>
</evidence>
<dbReference type="PROSITE" id="PS50109">
    <property type="entry name" value="HIS_KIN"/>
    <property type="match status" value="1"/>
</dbReference>
<feature type="domain" description="PAC" evidence="9">
    <location>
        <begin position="156"/>
        <end position="208"/>
    </location>
</feature>
<dbReference type="SMART" id="SM00086">
    <property type="entry name" value="PAC"/>
    <property type="match status" value="1"/>
</dbReference>
<reference evidence="11" key="1">
    <citation type="submission" date="2020-01" db="EMBL/GenBank/DDBJ databases">
        <title>Sphingomonas sp. strain CSW-10.</title>
        <authorList>
            <person name="Chen W.-M."/>
        </authorList>
    </citation>
    <scope>NUCLEOTIDE SEQUENCE [LARGE SCALE GENOMIC DNA]</scope>
    <source>
        <strain evidence="11">NST-5</strain>
    </source>
</reference>
<dbReference type="InterPro" id="IPR036890">
    <property type="entry name" value="HATPase_C_sf"/>
</dbReference>
<evidence type="ECO:0000313" key="10">
    <source>
        <dbReference type="EMBL" id="NBL64146.1"/>
    </source>
</evidence>
<proteinExistence type="predicted"/>
<dbReference type="InterPro" id="IPR000700">
    <property type="entry name" value="PAS-assoc_C"/>
</dbReference>
<dbReference type="Gene3D" id="1.10.287.130">
    <property type="match status" value="1"/>
</dbReference>
<dbReference type="SUPFAM" id="SSF47384">
    <property type="entry name" value="Homodimeric domain of signal transducing histidine kinase"/>
    <property type="match status" value="1"/>
</dbReference>
<evidence type="ECO:0000256" key="2">
    <source>
        <dbReference type="ARBA" id="ARBA00012438"/>
    </source>
</evidence>
<dbReference type="InterPro" id="IPR001610">
    <property type="entry name" value="PAC"/>
</dbReference>
<dbReference type="InterPro" id="IPR035965">
    <property type="entry name" value="PAS-like_dom_sf"/>
</dbReference>
<keyword evidence="7" id="KW-0472">Membrane</keyword>
<evidence type="ECO:0000256" key="5">
    <source>
        <dbReference type="ARBA" id="ARBA00022777"/>
    </source>
</evidence>
<comment type="catalytic activity">
    <reaction evidence="1">
        <text>ATP + protein L-histidine = ADP + protein N-phospho-L-histidine.</text>
        <dbReference type="EC" id="2.7.13.3"/>
    </reaction>
</comment>
<evidence type="ECO:0000259" key="9">
    <source>
        <dbReference type="PROSITE" id="PS50113"/>
    </source>
</evidence>
<dbReference type="EMBL" id="JAABLM010000002">
    <property type="protein sequence ID" value="NBL64146.1"/>
    <property type="molecule type" value="Genomic_DNA"/>
</dbReference>
<dbReference type="PANTHER" id="PTHR43304">
    <property type="entry name" value="PHYTOCHROME-LIKE PROTEIN CPH1"/>
    <property type="match status" value="1"/>
</dbReference>
<dbReference type="PRINTS" id="PR00344">
    <property type="entry name" value="BCTRLSENSOR"/>
</dbReference>